<evidence type="ECO:0008006" key="4">
    <source>
        <dbReference type="Google" id="ProtNLM"/>
    </source>
</evidence>
<dbReference type="AlphaFoldDB" id="A0A381NZ37"/>
<accession>A0A381NZ37</accession>
<organism evidence="3">
    <name type="scientific">marine metagenome</name>
    <dbReference type="NCBI Taxonomy" id="408172"/>
    <lineage>
        <taxon>unclassified sequences</taxon>
        <taxon>metagenomes</taxon>
        <taxon>ecological metagenomes</taxon>
    </lineage>
</organism>
<feature type="domain" description="MOFRL" evidence="1">
    <location>
        <begin position="323"/>
        <end position="426"/>
    </location>
</feature>
<dbReference type="InterPro" id="IPR025286">
    <property type="entry name" value="MOFRL_assoc_dom"/>
</dbReference>
<reference evidence="3" key="1">
    <citation type="submission" date="2018-05" db="EMBL/GenBank/DDBJ databases">
        <authorList>
            <person name="Lanie J.A."/>
            <person name="Ng W.-L."/>
            <person name="Kazmierczak K.M."/>
            <person name="Andrzejewski T.M."/>
            <person name="Davidsen T.M."/>
            <person name="Wayne K.J."/>
            <person name="Tettelin H."/>
            <person name="Glass J.I."/>
            <person name="Rusch D."/>
            <person name="Podicherti R."/>
            <person name="Tsui H.-C.T."/>
            <person name="Winkler M.E."/>
        </authorList>
    </citation>
    <scope>NUCLEOTIDE SEQUENCE</scope>
</reference>
<feature type="domain" description="MOFRL-associated" evidence="2">
    <location>
        <begin position="4"/>
        <end position="241"/>
    </location>
</feature>
<dbReference type="InterPro" id="IPR038614">
    <property type="entry name" value="GK_N_sf"/>
</dbReference>
<evidence type="ECO:0000313" key="3">
    <source>
        <dbReference type="EMBL" id="SUZ59870.1"/>
    </source>
</evidence>
<dbReference type="EMBL" id="UINC01000704">
    <property type="protein sequence ID" value="SUZ59870.1"/>
    <property type="molecule type" value="Genomic_DNA"/>
</dbReference>
<sequence>MKQHLRRLFEETLMRLPVKRVLADQVTCADGILTVGHDTLDVSRYRKLITVAIGKAAIPMLEKFSDIVAPQTLTGVVATLGPVGQSLPGFTVFTGGHPYPNQGSFDAAAAAMDIVGSATSDDLVVFLLSGGGSSLCEMPVSQEITLEDCRVLYQVLVTCGASIRNVNTIRKHLSAIKGGRLTEVAFPARQMTLYVSDVPADTPSSVASGPTMPDDSTVENCRQLIQDLNLRDQLPPSIRYLFDEDLLPETPKPGKATFQESSWHCLLSSANAVETMAHAAERLGWIVETDHELSDAWSSDQLMDHMITKLEHLQRQHADQTVAVLSGGEYSCPVTGDGIGGRNQAFVLECVSRIAGRRVAVLSAGTDGLDGSSPAAGAVADGESLNRARQIRLDPEAYATRSDSHRFFAQLDDAIVTGPTGNNVRDLRMFVAW</sequence>
<dbReference type="PANTHER" id="PTHR12227">
    <property type="entry name" value="GLYCERATE KINASE"/>
    <property type="match status" value="1"/>
</dbReference>
<dbReference type="InterPro" id="IPR037035">
    <property type="entry name" value="GK-like_C_sf"/>
</dbReference>
<dbReference type="GO" id="GO:0008887">
    <property type="term" value="F:glycerate kinase activity"/>
    <property type="evidence" value="ECO:0007669"/>
    <property type="project" value="InterPro"/>
</dbReference>
<dbReference type="GO" id="GO:0005737">
    <property type="term" value="C:cytoplasm"/>
    <property type="evidence" value="ECO:0007669"/>
    <property type="project" value="TreeGrafter"/>
</dbReference>
<proteinExistence type="predicted"/>
<dbReference type="Pfam" id="PF05161">
    <property type="entry name" value="MOFRL"/>
    <property type="match status" value="1"/>
</dbReference>
<gene>
    <name evidence="3" type="ORF">METZ01_LOCUS12724</name>
</gene>
<protein>
    <recommendedName>
        <fullName evidence="4">MOFRL-associated domain-containing protein</fullName>
    </recommendedName>
</protein>
<dbReference type="Gene3D" id="3.40.1480.10">
    <property type="entry name" value="MOFRL domain"/>
    <property type="match status" value="1"/>
</dbReference>
<evidence type="ECO:0000259" key="1">
    <source>
        <dbReference type="Pfam" id="PF05161"/>
    </source>
</evidence>
<dbReference type="Gene3D" id="3.40.50.10180">
    <property type="entry name" value="Glycerate kinase, MOFRL-like N-terminal domain"/>
    <property type="match status" value="1"/>
</dbReference>
<name>A0A381NZ37_9ZZZZ</name>
<dbReference type="InterPro" id="IPR039760">
    <property type="entry name" value="MOFRL_protein"/>
</dbReference>
<dbReference type="PANTHER" id="PTHR12227:SF0">
    <property type="entry name" value="GLYCERATE KINASE"/>
    <property type="match status" value="1"/>
</dbReference>
<dbReference type="Pfam" id="PF13660">
    <property type="entry name" value="DUF4147"/>
    <property type="match status" value="1"/>
</dbReference>
<dbReference type="SUPFAM" id="SSF82544">
    <property type="entry name" value="GckA/TtuD-like"/>
    <property type="match status" value="1"/>
</dbReference>
<dbReference type="InterPro" id="IPR007835">
    <property type="entry name" value="MOFRL"/>
</dbReference>
<evidence type="ECO:0000259" key="2">
    <source>
        <dbReference type="Pfam" id="PF13660"/>
    </source>
</evidence>